<dbReference type="OrthoDB" id="3293218at2"/>
<organism evidence="1 2">
    <name type="scientific">Solihabitans fulvus</name>
    <dbReference type="NCBI Taxonomy" id="1892852"/>
    <lineage>
        <taxon>Bacteria</taxon>
        <taxon>Bacillati</taxon>
        <taxon>Actinomycetota</taxon>
        <taxon>Actinomycetes</taxon>
        <taxon>Pseudonocardiales</taxon>
        <taxon>Pseudonocardiaceae</taxon>
        <taxon>Solihabitans</taxon>
    </lineage>
</organism>
<accession>A0A5B2X6Q7</accession>
<comment type="caution">
    <text evidence="1">The sequence shown here is derived from an EMBL/GenBank/DDBJ whole genome shotgun (WGS) entry which is preliminary data.</text>
</comment>
<sequence>MLALLASACPAAAALDSPGWTVTVYYTAVESLHHEPPTPVRGCPNLSCDNGNDDLGSYPADFVQAVVDEGAGRTTAGQYLNWSDDTGFWLDTAPRDANGRPLAPFRSAAADGLADGTWVTLVDCGLQDDGTEVPAEVCQQLRAPTWQIRDAFTPGLGGDKHIDLYLGEETGPDFIDSPLYTTLVGAVVRVPAPGPS</sequence>
<reference evidence="1 2" key="1">
    <citation type="submission" date="2019-09" db="EMBL/GenBank/DDBJ databases">
        <title>Goodfellowia gen. nov., a new genus of the Pseudonocardineae related to Actinoalloteichus, containing Goodfellowia coeruleoviolacea gen. nov., comb. nov. gen. nov., comb. nov.</title>
        <authorList>
            <person name="Labeda D."/>
        </authorList>
    </citation>
    <scope>NUCLEOTIDE SEQUENCE [LARGE SCALE GENOMIC DNA]</scope>
    <source>
        <strain evidence="1 2">AN110305</strain>
    </source>
</reference>
<proteinExistence type="predicted"/>
<protein>
    <submittedName>
        <fullName evidence="1">Uncharacterized protein</fullName>
    </submittedName>
</protein>
<dbReference type="EMBL" id="VUOB01000041">
    <property type="protein sequence ID" value="KAA2258900.1"/>
    <property type="molecule type" value="Genomic_DNA"/>
</dbReference>
<keyword evidence="2" id="KW-1185">Reference proteome</keyword>
<dbReference type="AlphaFoldDB" id="A0A5B2X6Q7"/>
<evidence type="ECO:0000313" key="1">
    <source>
        <dbReference type="EMBL" id="KAA2258900.1"/>
    </source>
</evidence>
<reference evidence="1 2" key="2">
    <citation type="submission" date="2019-09" db="EMBL/GenBank/DDBJ databases">
        <authorList>
            <person name="Jin C."/>
        </authorList>
    </citation>
    <scope>NUCLEOTIDE SEQUENCE [LARGE SCALE GENOMIC DNA]</scope>
    <source>
        <strain evidence="1 2">AN110305</strain>
    </source>
</reference>
<gene>
    <name evidence="1" type="ORF">F0L68_23755</name>
</gene>
<dbReference type="Proteomes" id="UP000323454">
    <property type="component" value="Unassembled WGS sequence"/>
</dbReference>
<evidence type="ECO:0000313" key="2">
    <source>
        <dbReference type="Proteomes" id="UP000323454"/>
    </source>
</evidence>
<name>A0A5B2X6Q7_9PSEU</name>